<evidence type="ECO:0000313" key="7">
    <source>
        <dbReference type="Proteomes" id="UP000516230"/>
    </source>
</evidence>
<dbReference type="EMBL" id="CP060826">
    <property type="protein sequence ID" value="QNP67883.1"/>
    <property type="molecule type" value="Genomic_DNA"/>
</dbReference>
<organism evidence="6 7">
    <name type="scientific">Streptomyces genisteinicus</name>
    <dbReference type="NCBI Taxonomy" id="2768068"/>
    <lineage>
        <taxon>Bacteria</taxon>
        <taxon>Bacillati</taxon>
        <taxon>Actinomycetota</taxon>
        <taxon>Actinomycetes</taxon>
        <taxon>Kitasatosporales</taxon>
        <taxon>Streptomycetaceae</taxon>
        <taxon>Streptomyces</taxon>
    </lineage>
</organism>
<dbReference type="InterPro" id="IPR029044">
    <property type="entry name" value="Nucleotide-diphossugar_trans"/>
</dbReference>
<gene>
    <name evidence="6" type="ORF">IAG43_33615</name>
</gene>
<name>A0A7H0I517_9ACTN</name>
<dbReference type="InterPro" id="IPR001173">
    <property type="entry name" value="Glyco_trans_2-like"/>
</dbReference>
<comment type="pathway">
    <text evidence="1">Cell wall biogenesis; cell wall polysaccharide biosynthesis.</text>
</comment>
<dbReference type="KEGG" id="sgj:IAG43_33615"/>
<dbReference type="SUPFAM" id="SSF53448">
    <property type="entry name" value="Nucleotide-diphospho-sugar transferases"/>
    <property type="match status" value="1"/>
</dbReference>
<reference evidence="6 7" key="1">
    <citation type="submission" date="2020-08" db="EMBL/GenBank/DDBJ databases">
        <title>A novel species.</title>
        <authorList>
            <person name="Gao J."/>
        </authorList>
    </citation>
    <scope>NUCLEOTIDE SEQUENCE [LARGE SCALE GENOMIC DNA]</scope>
    <source>
        <strain evidence="6 7">CRPJ-33</strain>
        <plasmid evidence="6 7">unnamed2</plasmid>
    </source>
</reference>
<dbReference type="Proteomes" id="UP000516230">
    <property type="component" value="Plasmid unnamed2"/>
</dbReference>
<keyword evidence="6" id="KW-0614">Plasmid</keyword>
<accession>A0A7H0I517</accession>
<dbReference type="PANTHER" id="PTHR43179:SF12">
    <property type="entry name" value="GALACTOFURANOSYLTRANSFERASE GLFT2"/>
    <property type="match status" value="1"/>
</dbReference>
<dbReference type="Pfam" id="PF00535">
    <property type="entry name" value="Glycos_transf_2"/>
    <property type="match status" value="1"/>
</dbReference>
<protein>
    <submittedName>
        <fullName evidence="6">Glycosyltransferase</fullName>
    </submittedName>
</protein>
<dbReference type="AlphaFoldDB" id="A0A7H0I517"/>
<dbReference type="PANTHER" id="PTHR43179">
    <property type="entry name" value="RHAMNOSYLTRANSFERASE WBBL"/>
    <property type="match status" value="1"/>
</dbReference>
<proteinExistence type="inferred from homology"/>
<feature type="domain" description="Glycosyltransferase 2-like" evidence="5">
    <location>
        <begin position="14"/>
        <end position="171"/>
    </location>
</feature>
<evidence type="ECO:0000256" key="2">
    <source>
        <dbReference type="ARBA" id="ARBA00006739"/>
    </source>
</evidence>
<evidence type="ECO:0000313" key="6">
    <source>
        <dbReference type="EMBL" id="QNP67883.1"/>
    </source>
</evidence>
<keyword evidence="7" id="KW-1185">Reference proteome</keyword>
<comment type="similarity">
    <text evidence="2">Belongs to the glycosyltransferase 2 family.</text>
</comment>
<dbReference type="RefSeq" id="WP_187744926.1">
    <property type="nucleotide sequence ID" value="NZ_CP060826.1"/>
</dbReference>
<evidence type="ECO:0000256" key="3">
    <source>
        <dbReference type="ARBA" id="ARBA00022676"/>
    </source>
</evidence>
<evidence type="ECO:0000259" key="5">
    <source>
        <dbReference type="Pfam" id="PF00535"/>
    </source>
</evidence>
<dbReference type="Gene3D" id="3.90.550.10">
    <property type="entry name" value="Spore Coat Polysaccharide Biosynthesis Protein SpsA, Chain A"/>
    <property type="match status" value="1"/>
</dbReference>
<geneLocation type="plasmid" evidence="6 7">
    <name>unnamed2</name>
</geneLocation>
<evidence type="ECO:0000256" key="1">
    <source>
        <dbReference type="ARBA" id="ARBA00004776"/>
    </source>
</evidence>
<evidence type="ECO:0000256" key="4">
    <source>
        <dbReference type="ARBA" id="ARBA00022679"/>
    </source>
</evidence>
<sequence>MNAEPGSSPRKRVSIVIATRNRPSDVRHLLAAVTAADTGIVHEVLLVDDASAQPLRVDDAPGRPFPVRLLRNARRAGAAAGRNRAAAEATGDVLAFLDDDARPLPDWFQVLDESLTPDRAAVTGRVLPFDSGVVSRARQHRYEVRYAQHAADSEVAFFAGGNSAVWTELFRAAGGFPDVVTASDNGLVERLAADGGRVFFVPALRIAHRNSKGAPVAFREAWRAGRLSNGATPAAALRKVAASARAQPWGHDPSAAGLNVGLQVANSLATVLPPSGSAT</sequence>
<dbReference type="GO" id="GO:0016757">
    <property type="term" value="F:glycosyltransferase activity"/>
    <property type="evidence" value="ECO:0007669"/>
    <property type="project" value="UniProtKB-KW"/>
</dbReference>
<keyword evidence="3" id="KW-0328">Glycosyltransferase</keyword>
<keyword evidence="4 6" id="KW-0808">Transferase</keyword>
<dbReference type="CDD" id="cd00761">
    <property type="entry name" value="Glyco_tranf_GTA_type"/>
    <property type="match status" value="1"/>
</dbReference>